<reference evidence="1" key="1">
    <citation type="submission" date="2020-05" db="EMBL/GenBank/DDBJ databases">
        <authorList>
            <person name="Zhu T."/>
            <person name="Keshari N."/>
            <person name="Lu X."/>
        </authorList>
    </citation>
    <scope>NUCLEOTIDE SEQUENCE</scope>
    <source>
        <strain evidence="1">NK1-12</strain>
    </source>
</reference>
<accession>A0AA96WHZ2</accession>
<evidence type="ECO:0000313" key="1">
    <source>
        <dbReference type="EMBL" id="WNZ25648.1"/>
    </source>
</evidence>
<protein>
    <submittedName>
        <fullName evidence="1">Uncharacterized protein</fullName>
    </submittedName>
</protein>
<dbReference type="RefSeq" id="WP_316431807.1">
    <property type="nucleotide sequence ID" value="NZ_CP053586.1"/>
</dbReference>
<dbReference type="EMBL" id="CP053586">
    <property type="protein sequence ID" value="WNZ25648.1"/>
    <property type="molecule type" value="Genomic_DNA"/>
</dbReference>
<name>A0AA96WHZ2_9CYAN</name>
<organism evidence="1">
    <name type="scientific">Leptolyngbya sp. NK1-12</name>
    <dbReference type="NCBI Taxonomy" id="2547451"/>
    <lineage>
        <taxon>Bacteria</taxon>
        <taxon>Bacillati</taxon>
        <taxon>Cyanobacteriota</taxon>
        <taxon>Cyanophyceae</taxon>
        <taxon>Leptolyngbyales</taxon>
        <taxon>Leptolyngbyaceae</taxon>
        <taxon>Leptolyngbya group</taxon>
        <taxon>Leptolyngbya</taxon>
    </lineage>
</organism>
<dbReference type="AlphaFoldDB" id="A0AA96WHZ2"/>
<gene>
    <name evidence="1" type="ORF">HJG54_24285</name>
</gene>
<sequence length="83" mass="9213">MSWGQPLGLDELMIVNPGPSDAAYFLGEDGTLYQVQGLGQAEDLEVGQYFLGEDGTLYQVQDINLSETSQMLSRQHPCRCMKK</sequence>
<proteinExistence type="predicted"/>